<reference evidence="3" key="1">
    <citation type="journal article" date="2011" name="Genetics">
        <title>Massive changes in genome architecture accompany the transition to self-fertility in the filamentous fungus Neurospora tetrasperma.</title>
        <authorList>
            <person name="Ellison C.E."/>
            <person name="Stajich J.E."/>
            <person name="Jacobson D.J."/>
            <person name="Natvig D.O."/>
            <person name="Lapidus A."/>
            <person name="Foster B."/>
            <person name="Aerts A."/>
            <person name="Riley R."/>
            <person name="Lindquist E.A."/>
            <person name="Grigoriev I.V."/>
            <person name="Taylor J.W."/>
        </authorList>
    </citation>
    <scope>NUCLEOTIDE SEQUENCE [LARGE SCALE GENOMIC DNA]</scope>
    <source>
        <strain evidence="3">FGSC 2508 / P0657</strain>
    </source>
</reference>
<evidence type="ECO:0000313" key="3">
    <source>
        <dbReference type="Proteomes" id="UP000008065"/>
    </source>
</evidence>
<protein>
    <submittedName>
        <fullName evidence="2">Uncharacterized protein</fullName>
    </submittedName>
</protein>
<dbReference type="RefSeq" id="XP_009848603.1">
    <property type="nucleotide sequence ID" value="XM_009850301.1"/>
</dbReference>
<dbReference type="GeneID" id="20822963"/>
<gene>
    <name evidence="2" type="ORF">NEUTE1DRAFT_116157</name>
</gene>
<evidence type="ECO:0000256" key="1">
    <source>
        <dbReference type="SAM" id="MobiDB-lite"/>
    </source>
</evidence>
<feature type="compositionally biased region" description="Basic and acidic residues" evidence="1">
    <location>
        <begin position="53"/>
        <end position="66"/>
    </location>
</feature>
<evidence type="ECO:0000313" key="2">
    <source>
        <dbReference type="EMBL" id="EGO61583.1"/>
    </source>
</evidence>
<dbReference type="HOGENOM" id="CLU_2722815_0_0_1"/>
<proteinExistence type="predicted"/>
<accession>F8MEA1</accession>
<keyword evidence="3" id="KW-1185">Reference proteome</keyword>
<dbReference type="VEuPathDB" id="FungiDB:NEUTE1DRAFT_116157"/>
<dbReference type="EMBL" id="GL891302">
    <property type="protein sequence ID" value="EGO61583.1"/>
    <property type="molecule type" value="Genomic_DNA"/>
</dbReference>
<feature type="compositionally biased region" description="Acidic residues" evidence="1">
    <location>
        <begin position="43"/>
        <end position="52"/>
    </location>
</feature>
<feature type="region of interest" description="Disordered" evidence="1">
    <location>
        <begin position="37"/>
        <end position="72"/>
    </location>
</feature>
<dbReference type="KEGG" id="nte:NEUTE1DRAFT116157"/>
<dbReference type="AlphaFoldDB" id="F8MEA1"/>
<dbReference type="Proteomes" id="UP000008065">
    <property type="component" value="Unassembled WGS sequence"/>
</dbReference>
<sequence>MYQRRGGTYPTFEVVLYTYEVMRELLAERSVGEDVVGLGDWGREDDEEEEEEGLRGMKREQREEKGQLFNFT</sequence>
<organism evidence="2 3">
    <name type="scientific">Neurospora tetrasperma (strain FGSC 2508 / ATCC MYA-4615 / P0657)</name>
    <dbReference type="NCBI Taxonomy" id="510951"/>
    <lineage>
        <taxon>Eukaryota</taxon>
        <taxon>Fungi</taxon>
        <taxon>Dikarya</taxon>
        <taxon>Ascomycota</taxon>
        <taxon>Pezizomycotina</taxon>
        <taxon>Sordariomycetes</taxon>
        <taxon>Sordariomycetidae</taxon>
        <taxon>Sordariales</taxon>
        <taxon>Sordariaceae</taxon>
        <taxon>Neurospora</taxon>
    </lineage>
</organism>
<name>F8MEA1_NEUT8</name>